<organism evidence="2 3">
    <name type="scientific">Lactuca sativa</name>
    <name type="common">Garden lettuce</name>
    <dbReference type="NCBI Taxonomy" id="4236"/>
    <lineage>
        <taxon>Eukaryota</taxon>
        <taxon>Viridiplantae</taxon>
        <taxon>Streptophyta</taxon>
        <taxon>Embryophyta</taxon>
        <taxon>Tracheophyta</taxon>
        <taxon>Spermatophyta</taxon>
        <taxon>Magnoliopsida</taxon>
        <taxon>eudicotyledons</taxon>
        <taxon>Gunneridae</taxon>
        <taxon>Pentapetalae</taxon>
        <taxon>asterids</taxon>
        <taxon>campanulids</taxon>
        <taxon>Asterales</taxon>
        <taxon>Asteraceae</taxon>
        <taxon>Cichorioideae</taxon>
        <taxon>Cichorieae</taxon>
        <taxon>Lactucinae</taxon>
        <taxon>Lactuca</taxon>
    </lineage>
</organism>
<dbReference type="AlphaFoldDB" id="A0A9R1UE64"/>
<dbReference type="SUPFAM" id="SSF48350">
    <property type="entry name" value="GTPase activation domain, GAP"/>
    <property type="match status" value="1"/>
</dbReference>
<dbReference type="Gene3D" id="1.10.555.10">
    <property type="entry name" value="Rho GTPase activation protein"/>
    <property type="match status" value="1"/>
</dbReference>
<proteinExistence type="predicted"/>
<comment type="caution">
    <text evidence="2">The sequence shown here is derived from an EMBL/GenBank/DDBJ whole genome shotgun (WGS) entry which is preliminary data.</text>
</comment>
<keyword evidence="1" id="KW-0343">GTPase activation</keyword>
<dbReference type="EMBL" id="NBSK02000009">
    <property type="protein sequence ID" value="KAJ0185488.1"/>
    <property type="molecule type" value="Genomic_DNA"/>
</dbReference>
<dbReference type="InterPro" id="IPR044785">
    <property type="entry name" value="RopGAP1-5"/>
</dbReference>
<evidence type="ECO:0000313" key="3">
    <source>
        <dbReference type="Proteomes" id="UP000235145"/>
    </source>
</evidence>
<dbReference type="Proteomes" id="UP000235145">
    <property type="component" value="Unassembled WGS sequence"/>
</dbReference>
<sequence length="166" mass="18147">MLPPTEASLMIWAVDLMADIVQCEHLNKLNAHKVAFIFASNMTTGRMGAQSHSLYVVQVTKFLKTLIVKTLRERKPSDDMNGNNGVCVSGTSNEIKKEDKDFSIQIATLESDSIYSGQSQTNMSMVEEESGDRVVEGACTMAEVLKSRNLGLKKRHVGAPSAIILG</sequence>
<reference evidence="2 3" key="1">
    <citation type="journal article" date="2017" name="Nat. Commun.">
        <title>Genome assembly with in vitro proximity ligation data and whole-genome triplication in lettuce.</title>
        <authorList>
            <person name="Reyes-Chin-Wo S."/>
            <person name="Wang Z."/>
            <person name="Yang X."/>
            <person name="Kozik A."/>
            <person name="Arikit S."/>
            <person name="Song C."/>
            <person name="Xia L."/>
            <person name="Froenicke L."/>
            <person name="Lavelle D.O."/>
            <person name="Truco M.J."/>
            <person name="Xia R."/>
            <person name="Zhu S."/>
            <person name="Xu C."/>
            <person name="Xu H."/>
            <person name="Xu X."/>
            <person name="Cox K."/>
            <person name="Korf I."/>
            <person name="Meyers B.C."/>
            <person name="Michelmore R.W."/>
        </authorList>
    </citation>
    <scope>NUCLEOTIDE SEQUENCE [LARGE SCALE GENOMIC DNA]</scope>
    <source>
        <strain evidence="3">cv. Salinas</strain>
        <tissue evidence="2">Seedlings</tissue>
    </source>
</reference>
<keyword evidence="3" id="KW-1185">Reference proteome</keyword>
<dbReference type="PANTHER" id="PTHR23177:SF64">
    <property type="entry name" value="RHO GTPASE-ACTIVATING PROTEIN 1"/>
    <property type="match status" value="1"/>
</dbReference>
<evidence type="ECO:0000256" key="1">
    <source>
        <dbReference type="ARBA" id="ARBA00022468"/>
    </source>
</evidence>
<protein>
    <submittedName>
        <fullName evidence="2">Uncharacterized protein</fullName>
    </submittedName>
</protein>
<name>A0A9R1UE64_LACSA</name>
<gene>
    <name evidence="2" type="ORF">LSAT_V11C900493840</name>
</gene>
<evidence type="ECO:0000313" key="2">
    <source>
        <dbReference type="EMBL" id="KAJ0185488.1"/>
    </source>
</evidence>
<dbReference type="Gramene" id="rna-gnl|WGS:NBSK|LSAT_9X94401_mrna">
    <property type="protein sequence ID" value="cds-PLY85192.1"/>
    <property type="gene ID" value="gene-LSAT_9X94401"/>
</dbReference>
<dbReference type="InterPro" id="IPR008936">
    <property type="entry name" value="Rho_GTPase_activation_prot"/>
</dbReference>
<dbReference type="GO" id="GO:0005096">
    <property type="term" value="F:GTPase activator activity"/>
    <property type="evidence" value="ECO:0007669"/>
    <property type="project" value="UniProtKB-KW"/>
</dbReference>
<dbReference type="PANTHER" id="PTHR23177">
    <property type="entry name" value="MKIAA1688 PROTEIN"/>
    <property type="match status" value="1"/>
</dbReference>
<dbReference type="OrthoDB" id="1738062at2759"/>
<accession>A0A9R1UE64</accession>